<name>A0ABN9J827_9RALS</name>
<reference evidence="2 3" key="1">
    <citation type="submission" date="2023-07" db="EMBL/GenBank/DDBJ databases">
        <authorList>
            <person name="Peeters C."/>
        </authorList>
    </citation>
    <scope>NUCLEOTIDE SEQUENCE [LARGE SCALE GENOMIC DNA]</scope>
    <source>
        <strain evidence="2 3">LMG 7141</strain>
    </source>
</reference>
<accession>A0ABN9J827</accession>
<evidence type="ECO:0000313" key="3">
    <source>
        <dbReference type="Proteomes" id="UP001189616"/>
    </source>
</evidence>
<evidence type="ECO:0000256" key="1">
    <source>
        <dbReference type="SAM" id="MobiDB-lite"/>
    </source>
</evidence>
<dbReference type="InterPro" id="IPR036397">
    <property type="entry name" value="RNaseH_sf"/>
</dbReference>
<evidence type="ECO:0000313" key="2">
    <source>
        <dbReference type="EMBL" id="CAJ0801357.1"/>
    </source>
</evidence>
<gene>
    <name evidence="2" type="ORF">LMG7141_03956</name>
</gene>
<dbReference type="Proteomes" id="UP001189616">
    <property type="component" value="Unassembled WGS sequence"/>
</dbReference>
<comment type="caution">
    <text evidence="2">The sequence shown here is derived from an EMBL/GenBank/DDBJ whole genome shotgun (WGS) entry which is preliminary data.</text>
</comment>
<proteinExistence type="predicted"/>
<dbReference type="Gene3D" id="3.30.420.10">
    <property type="entry name" value="Ribonuclease H-like superfamily/Ribonuclease H"/>
    <property type="match status" value="1"/>
</dbReference>
<dbReference type="EMBL" id="CATYWO010000010">
    <property type="protein sequence ID" value="CAJ0801357.1"/>
    <property type="molecule type" value="Genomic_DNA"/>
</dbReference>
<feature type="region of interest" description="Disordered" evidence="1">
    <location>
        <begin position="212"/>
        <end position="250"/>
    </location>
</feature>
<evidence type="ECO:0008006" key="4">
    <source>
        <dbReference type="Google" id="ProtNLM"/>
    </source>
</evidence>
<keyword evidence="3" id="KW-1185">Reference proteome</keyword>
<protein>
    <recommendedName>
        <fullName evidence="4">Integrase catalytic domain-containing protein</fullName>
    </recommendedName>
</protein>
<organism evidence="2 3">
    <name type="scientific">Ralstonia condita</name>
    <dbReference type="NCBI Taxonomy" id="3058600"/>
    <lineage>
        <taxon>Bacteria</taxon>
        <taxon>Pseudomonadati</taxon>
        <taxon>Pseudomonadota</taxon>
        <taxon>Betaproteobacteria</taxon>
        <taxon>Burkholderiales</taxon>
        <taxon>Burkholderiaceae</taxon>
        <taxon>Ralstonia</taxon>
    </lineage>
</organism>
<dbReference type="RefSeq" id="WP_316659608.1">
    <property type="nucleotide sequence ID" value="NZ_CATYWO010000010.1"/>
</dbReference>
<sequence>MPQNILETTVKPLAANPDYISQLLDLQSSPWPNGLNRYVPFKRERDVDSVRYRAISWNPYTQTLVALRTNSGQTPDGRGEWVRWNAKDPDEPLKDIAVVPDTLTPETLRLELRKLPASCAQGLTWRKKLLDAVLFVDAVGNGNPSDYVFDDLYFLSEQHCIQKLNRVCATANKPRGYQSYLRKLVHRYVRFGGIENALVKLTFLQGGKGVSRVGKNRRKPGPLTADEQRTRNRALALGKTPTPSRRHPVRPHDEEKFLAALERNWVGKHESLEFTYDDMVEVEYQNWPLKLIPTIYMFRHHAKGLIARHDLKRRRKGRRLSAQDNDARPGTASQLTHGVIEVVDVDGFVPKVRIAAYVGERIKSVFVTVIFAVSRLSGAVLGYELIATRENSEAFRRCIASVFLPKEKRARELGLESTEGLLHGNIDAIFVDNGAGASAKVIESACGEMGLMWSAPPPGRGDYKGVGEGLHSLMVRYMAGLPSGYTRGTSILEKEVRRQKQKQPPVTLKVFEKLLLQAIEHYNRCTKKHRLRTVPMRDAGVNVTPLAIFEYTQSQRRGDGARALQPYEVYNRFIPWHKRVCQLGLVEFNKHRYTSGELVDYFNEHVKAPGRRKCNVEVRRLDGPANVLLWRHSDGAISQLRLTEEDERNIGGATWTELDLMNADDLAREVQLRRKRGRSRARLTAEQDGLVASAEQNRLDHFGGILGSSATAAKQNAQRVRDEMHVSDQAQAYGFPQEIAVAASVAKVTPRGTTASEEDYFRSLGL</sequence>